<comment type="caution">
    <text evidence="6">The sequence shown here is derived from an EMBL/GenBank/DDBJ whole genome shotgun (WGS) entry which is preliminary data.</text>
</comment>
<keyword evidence="1" id="KW-0805">Transcription regulation</keyword>
<keyword evidence="4" id="KW-0175">Coiled coil</keyword>
<dbReference type="PANTHER" id="PTHR30204:SF94">
    <property type="entry name" value="HEAVY METAL-DEPENDENT TRANSCRIPTIONAL REGULATOR HI_0293-RELATED"/>
    <property type="match status" value="1"/>
</dbReference>
<proteinExistence type="predicted"/>
<dbReference type="PANTHER" id="PTHR30204">
    <property type="entry name" value="REDOX-CYCLING DRUG-SENSING TRANSCRIPTIONAL ACTIVATOR SOXR"/>
    <property type="match status" value="1"/>
</dbReference>
<evidence type="ECO:0000313" key="6">
    <source>
        <dbReference type="EMBL" id="NNF05262.1"/>
    </source>
</evidence>
<dbReference type="InterPro" id="IPR000551">
    <property type="entry name" value="MerR-type_HTH_dom"/>
</dbReference>
<feature type="domain" description="HTH merR-type" evidence="5">
    <location>
        <begin position="3"/>
        <end position="72"/>
    </location>
</feature>
<dbReference type="CDD" id="cd04770">
    <property type="entry name" value="HTH_HMRTR"/>
    <property type="match status" value="1"/>
</dbReference>
<dbReference type="GO" id="GO:0003700">
    <property type="term" value="F:DNA-binding transcription factor activity"/>
    <property type="evidence" value="ECO:0007669"/>
    <property type="project" value="InterPro"/>
</dbReference>
<evidence type="ECO:0000256" key="3">
    <source>
        <dbReference type="ARBA" id="ARBA00023163"/>
    </source>
</evidence>
<dbReference type="InterPro" id="IPR009061">
    <property type="entry name" value="DNA-bd_dom_put_sf"/>
</dbReference>
<accession>A0A7Y2E6F7</accession>
<sequence>MNSMTIGQLAKQTKIGLETIRFYERVGLIKSPPRRSSGYRAYPPETVRRVRFIRTAKELGFSLQEIGELLSLRVDPVESCGHVKTIAEHKILDMEQRIKTLQRMRRSLRRLVTACDAREATSDCPILDSLDTEARR</sequence>
<evidence type="ECO:0000313" key="7">
    <source>
        <dbReference type="Proteomes" id="UP000547674"/>
    </source>
</evidence>
<protein>
    <submittedName>
        <fullName evidence="6">Heavy metal-responsive transcriptional regulator</fullName>
    </submittedName>
</protein>
<evidence type="ECO:0000259" key="5">
    <source>
        <dbReference type="PROSITE" id="PS50937"/>
    </source>
</evidence>
<dbReference type="SMART" id="SM00422">
    <property type="entry name" value="HTH_MERR"/>
    <property type="match status" value="1"/>
</dbReference>
<dbReference type="AlphaFoldDB" id="A0A7Y2E6F7"/>
<dbReference type="InterPro" id="IPR015358">
    <property type="entry name" value="Tscrpt_reg_MerR_DNA-bd"/>
</dbReference>
<name>A0A7Y2E6F7_UNCEI</name>
<feature type="coiled-coil region" evidence="4">
    <location>
        <begin position="84"/>
        <end position="111"/>
    </location>
</feature>
<gene>
    <name evidence="6" type="ORF">HKN21_00745</name>
</gene>
<evidence type="ECO:0000256" key="1">
    <source>
        <dbReference type="ARBA" id="ARBA00023015"/>
    </source>
</evidence>
<dbReference type="PROSITE" id="PS50937">
    <property type="entry name" value="HTH_MERR_2"/>
    <property type="match status" value="1"/>
</dbReference>
<evidence type="ECO:0000256" key="2">
    <source>
        <dbReference type="ARBA" id="ARBA00023125"/>
    </source>
</evidence>
<dbReference type="Pfam" id="PF09278">
    <property type="entry name" value="MerR-DNA-bind"/>
    <property type="match status" value="1"/>
</dbReference>
<dbReference type="SUPFAM" id="SSF46955">
    <property type="entry name" value="Putative DNA-binding domain"/>
    <property type="match status" value="1"/>
</dbReference>
<organism evidence="6 7">
    <name type="scientific">Eiseniibacteriota bacterium</name>
    <dbReference type="NCBI Taxonomy" id="2212470"/>
    <lineage>
        <taxon>Bacteria</taxon>
        <taxon>Candidatus Eiseniibacteriota</taxon>
    </lineage>
</organism>
<dbReference type="Pfam" id="PF00376">
    <property type="entry name" value="MerR"/>
    <property type="match status" value="1"/>
</dbReference>
<dbReference type="Proteomes" id="UP000547674">
    <property type="component" value="Unassembled WGS sequence"/>
</dbReference>
<dbReference type="Gene3D" id="1.10.1660.10">
    <property type="match status" value="1"/>
</dbReference>
<dbReference type="InterPro" id="IPR047057">
    <property type="entry name" value="MerR_fam"/>
</dbReference>
<dbReference type="PRINTS" id="PR00040">
    <property type="entry name" value="HTHMERR"/>
</dbReference>
<dbReference type="EMBL" id="JABDJR010000022">
    <property type="protein sequence ID" value="NNF05262.1"/>
    <property type="molecule type" value="Genomic_DNA"/>
</dbReference>
<dbReference type="GO" id="GO:0003677">
    <property type="term" value="F:DNA binding"/>
    <property type="evidence" value="ECO:0007669"/>
    <property type="project" value="UniProtKB-KW"/>
</dbReference>
<reference evidence="6 7" key="1">
    <citation type="submission" date="2020-03" db="EMBL/GenBank/DDBJ databases">
        <title>Metabolic flexibility allows generalist bacteria to become dominant in a frequently disturbed ecosystem.</title>
        <authorList>
            <person name="Chen Y.-J."/>
            <person name="Leung P.M."/>
            <person name="Bay S.K."/>
            <person name="Hugenholtz P."/>
            <person name="Kessler A.J."/>
            <person name="Shelley G."/>
            <person name="Waite D.W."/>
            <person name="Cook P.L."/>
            <person name="Greening C."/>
        </authorList>
    </citation>
    <scope>NUCLEOTIDE SEQUENCE [LARGE SCALE GENOMIC DNA]</scope>
    <source>
        <strain evidence="6">SS_bin_28</strain>
    </source>
</reference>
<keyword evidence="3" id="KW-0804">Transcription</keyword>
<evidence type="ECO:0000256" key="4">
    <source>
        <dbReference type="SAM" id="Coils"/>
    </source>
</evidence>
<keyword evidence="2" id="KW-0238">DNA-binding</keyword>